<dbReference type="Proteomes" id="UP000252519">
    <property type="component" value="Unassembled WGS sequence"/>
</dbReference>
<dbReference type="OrthoDB" id="9971251at2759"/>
<protein>
    <recommendedName>
        <fullName evidence="3">CUB domain-containing protein</fullName>
    </recommendedName>
</protein>
<gene>
    <name evidence="1" type="ORF">ANCCAN_30012</name>
</gene>
<evidence type="ECO:0008006" key="3">
    <source>
        <dbReference type="Google" id="ProtNLM"/>
    </source>
</evidence>
<evidence type="ECO:0000313" key="2">
    <source>
        <dbReference type="Proteomes" id="UP000252519"/>
    </source>
</evidence>
<comment type="caution">
    <text evidence="1">The sequence shown here is derived from an EMBL/GenBank/DDBJ whole genome shotgun (WGS) entry which is preliminary data.</text>
</comment>
<reference evidence="1 2" key="1">
    <citation type="submission" date="2014-10" db="EMBL/GenBank/DDBJ databases">
        <title>Draft genome of the hookworm Ancylostoma caninum.</title>
        <authorList>
            <person name="Mitreva M."/>
        </authorList>
    </citation>
    <scope>NUCLEOTIDE SEQUENCE [LARGE SCALE GENOMIC DNA]</scope>
    <source>
        <strain evidence="1 2">Baltimore</strain>
    </source>
</reference>
<proteinExistence type="predicted"/>
<keyword evidence="2" id="KW-1185">Reference proteome</keyword>
<evidence type="ECO:0000313" key="1">
    <source>
        <dbReference type="EMBL" id="RCN24296.1"/>
    </source>
</evidence>
<sequence>MGGTVSRLSLDASVEWSCQRQKFVPDQWHFICSELEGFLWIRFHSDDLLEYKGFYATYDMVRSTDRKVNQHGMLSFVL</sequence>
<dbReference type="EMBL" id="JOJR01021280">
    <property type="protein sequence ID" value="RCN24296.1"/>
    <property type="molecule type" value="Genomic_DNA"/>
</dbReference>
<dbReference type="AlphaFoldDB" id="A0A368EX71"/>
<accession>A0A368EX71</accession>
<organism evidence="1 2">
    <name type="scientific">Ancylostoma caninum</name>
    <name type="common">Dog hookworm</name>
    <dbReference type="NCBI Taxonomy" id="29170"/>
    <lineage>
        <taxon>Eukaryota</taxon>
        <taxon>Metazoa</taxon>
        <taxon>Ecdysozoa</taxon>
        <taxon>Nematoda</taxon>
        <taxon>Chromadorea</taxon>
        <taxon>Rhabditida</taxon>
        <taxon>Rhabditina</taxon>
        <taxon>Rhabditomorpha</taxon>
        <taxon>Strongyloidea</taxon>
        <taxon>Ancylostomatidae</taxon>
        <taxon>Ancylostomatinae</taxon>
        <taxon>Ancylostoma</taxon>
    </lineage>
</organism>
<name>A0A368EX71_ANCCA</name>